<comment type="caution">
    <text evidence="2">The sequence shown here is derived from an EMBL/GenBank/DDBJ whole genome shotgun (WGS) entry which is preliminary data.</text>
</comment>
<evidence type="ECO:0000313" key="2">
    <source>
        <dbReference type="EMBL" id="MPN42237.1"/>
    </source>
</evidence>
<proteinExistence type="predicted"/>
<organism evidence="2">
    <name type="scientific">bioreactor metagenome</name>
    <dbReference type="NCBI Taxonomy" id="1076179"/>
    <lineage>
        <taxon>unclassified sequences</taxon>
        <taxon>metagenomes</taxon>
        <taxon>ecological metagenomes</taxon>
    </lineage>
</organism>
<sequence length="54" mass="5877">MTTRFYRAESDRPGYGLGLASVLAIVQLHGGRLSFHNAHPGMVARIWLPAVADV</sequence>
<dbReference type="SUPFAM" id="SSF55874">
    <property type="entry name" value="ATPase domain of HSP90 chaperone/DNA topoisomerase II/histidine kinase"/>
    <property type="match status" value="1"/>
</dbReference>
<dbReference type="AlphaFoldDB" id="A0A645HTE9"/>
<evidence type="ECO:0000259" key="1">
    <source>
        <dbReference type="Pfam" id="PF02518"/>
    </source>
</evidence>
<protein>
    <recommendedName>
        <fullName evidence="1">Histidine kinase/HSP90-like ATPase domain-containing protein</fullName>
    </recommendedName>
</protein>
<gene>
    <name evidence="2" type="ORF">SDC9_189793</name>
</gene>
<dbReference type="Gene3D" id="3.30.565.10">
    <property type="entry name" value="Histidine kinase-like ATPase, C-terminal domain"/>
    <property type="match status" value="1"/>
</dbReference>
<name>A0A645HTE9_9ZZZZ</name>
<dbReference type="EMBL" id="VSSQ01099826">
    <property type="protein sequence ID" value="MPN42237.1"/>
    <property type="molecule type" value="Genomic_DNA"/>
</dbReference>
<reference evidence="2" key="1">
    <citation type="submission" date="2019-08" db="EMBL/GenBank/DDBJ databases">
        <authorList>
            <person name="Kucharzyk K."/>
            <person name="Murdoch R.W."/>
            <person name="Higgins S."/>
            <person name="Loffler F."/>
        </authorList>
    </citation>
    <scope>NUCLEOTIDE SEQUENCE</scope>
</reference>
<dbReference type="InterPro" id="IPR003594">
    <property type="entry name" value="HATPase_dom"/>
</dbReference>
<dbReference type="InterPro" id="IPR036890">
    <property type="entry name" value="HATPase_C_sf"/>
</dbReference>
<feature type="domain" description="Histidine kinase/HSP90-like ATPase" evidence="1">
    <location>
        <begin position="3"/>
        <end position="50"/>
    </location>
</feature>
<dbReference type="Pfam" id="PF02518">
    <property type="entry name" value="HATPase_c"/>
    <property type="match status" value="1"/>
</dbReference>
<accession>A0A645HTE9</accession>